<accession>A0A8K0KXP7</accession>
<organism evidence="2 3">
    <name type="scientific">Elsinoe batatas</name>
    <dbReference type="NCBI Taxonomy" id="2601811"/>
    <lineage>
        <taxon>Eukaryota</taxon>
        <taxon>Fungi</taxon>
        <taxon>Dikarya</taxon>
        <taxon>Ascomycota</taxon>
        <taxon>Pezizomycotina</taxon>
        <taxon>Dothideomycetes</taxon>
        <taxon>Dothideomycetidae</taxon>
        <taxon>Myriangiales</taxon>
        <taxon>Elsinoaceae</taxon>
        <taxon>Elsinoe</taxon>
    </lineage>
</organism>
<reference evidence="2" key="1">
    <citation type="submission" date="2021-07" db="EMBL/GenBank/DDBJ databases">
        <title>Elsinoe batatas strain:CRI-CJ2 Genome sequencing and assembly.</title>
        <authorList>
            <person name="Huang L."/>
        </authorList>
    </citation>
    <scope>NUCLEOTIDE SEQUENCE</scope>
    <source>
        <strain evidence="2">CRI-CJ2</strain>
    </source>
</reference>
<feature type="region of interest" description="Disordered" evidence="1">
    <location>
        <begin position="315"/>
        <end position="344"/>
    </location>
</feature>
<name>A0A8K0KXP7_9PEZI</name>
<gene>
    <name evidence="2" type="ORF">KVT40_007203</name>
</gene>
<evidence type="ECO:0000256" key="1">
    <source>
        <dbReference type="SAM" id="MobiDB-lite"/>
    </source>
</evidence>
<comment type="caution">
    <text evidence="2">The sequence shown here is derived from an EMBL/GenBank/DDBJ whole genome shotgun (WGS) entry which is preliminary data.</text>
</comment>
<dbReference type="EMBL" id="JAESVG020000008">
    <property type="protein sequence ID" value="KAG8625452.1"/>
    <property type="molecule type" value="Genomic_DNA"/>
</dbReference>
<proteinExistence type="predicted"/>
<dbReference type="AlphaFoldDB" id="A0A8K0KXP7"/>
<sequence length="551" mass="62466">MPSAISKDQIDGAGDGQEKVFHVVKDLPFELRQHVSSYLQEQLYAPAFEALQNMLISGADHTSGNQQKTFLPSDQVLALASTLVVHPLTTTRLQPSEKPVAADLALRYLQHLTIVPPLHSGYADAFIFASSDPERQSRLRRRRSIGDVGTNSLGEFDGRLTTRVSTDDSLFARAEDFWSVVGWAFNCSIKHPRRWERWQVWLEVMLNLLQQDLDNRLAETTRQKSENRGSNKLDLLQDALLSKYLKLRSNGRGEKKRIMRAILADGSKRSMNEFKEIWHNETLPPKREEGDPNDKILDIENDQWGDYMDLDLEEEEEVPELPTRRSSRRGGALTQNGDDEDYDDIDETDLAHTVQDWGGITSVNLRQRILGLMAKYAEVYPIGFVRIYELFDVANEMIRPLPLPIFTHFVSPTKAYMDTSDAHCSLVLDLFRTIVGDKAIAHRKGELDQDDLEKYYLPATASGPDPVDNAKVSIMVETLMRLMWKEGRLVARSSLSEAVAQGRQDRLSRLKSDSRRKTETKTRLAIEAVEVIENSALRMAVVLDVINATTT</sequence>
<evidence type="ECO:0000313" key="2">
    <source>
        <dbReference type="EMBL" id="KAG8625452.1"/>
    </source>
</evidence>
<protein>
    <submittedName>
        <fullName evidence="2">Uncharacterized protein</fullName>
    </submittedName>
</protein>
<dbReference type="OrthoDB" id="5411773at2759"/>
<dbReference type="Proteomes" id="UP000809789">
    <property type="component" value="Unassembled WGS sequence"/>
</dbReference>
<keyword evidence="3" id="KW-1185">Reference proteome</keyword>
<evidence type="ECO:0000313" key="3">
    <source>
        <dbReference type="Proteomes" id="UP000809789"/>
    </source>
</evidence>